<dbReference type="GO" id="GO:0000421">
    <property type="term" value="C:autophagosome membrane"/>
    <property type="evidence" value="ECO:0007669"/>
    <property type="project" value="TreeGrafter"/>
</dbReference>
<organism evidence="3">
    <name type="scientific">Enterobius vermicularis</name>
    <name type="common">Human pinworm</name>
    <dbReference type="NCBI Taxonomy" id="51028"/>
    <lineage>
        <taxon>Eukaryota</taxon>
        <taxon>Metazoa</taxon>
        <taxon>Ecdysozoa</taxon>
        <taxon>Nematoda</taxon>
        <taxon>Chromadorea</taxon>
        <taxon>Rhabditida</taxon>
        <taxon>Spirurina</taxon>
        <taxon>Oxyuridomorpha</taxon>
        <taxon>Oxyuroidea</taxon>
        <taxon>Oxyuridae</taxon>
        <taxon>Enterobius</taxon>
    </lineage>
</organism>
<sequence>MFDCICVFVIPLLVLVYLVWKLYKSGIFDNIEVRVSDNPPFVNKPLIVYYKHHIGAYKNVGKFMESAKQLMPADVNVFGIYYDNPNVENLLQSVTGVVFGVDGKDLYDESYAEKLKMAGYEKLVLPAVEAAVVATQKNDGFFSFVALAKFTYSKINLFIQVRCPLRLPS</sequence>
<evidence type="ECO:0000313" key="1">
    <source>
        <dbReference type="EMBL" id="VDD91032.1"/>
    </source>
</evidence>
<dbReference type="SUPFAM" id="SSF55136">
    <property type="entry name" value="Probable bacterial effector-binding domain"/>
    <property type="match status" value="1"/>
</dbReference>
<keyword evidence="2" id="KW-1185">Reference proteome</keyword>
<dbReference type="EMBL" id="UXUI01008268">
    <property type="protein sequence ID" value="VDD91032.1"/>
    <property type="molecule type" value="Genomic_DNA"/>
</dbReference>
<name>A0A0N4V7A9_ENTVE</name>
<dbReference type="STRING" id="51028.A0A0N4V7A9"/>
<dbReference type="GO" id="GO:0106300">
    <property type="term" value="P:protein-DNA covalent cross-linking repair"/>
    <property type="evidence" value="ECO:0007669"/>
    <property type="project" value="TreeGrafter"/>
</dbReference>
<dbReference type="WBParaSite" id="EVEC_0000617201-mRNA-1">
    <property type="protein sequence ID" value="EVEC_0000617201-mRNA-1"/>
    <property type="gene ID" value="EVEC_0000617201"/>
</dbReference>
<dbReference type="InterPro" id="IPR011256">
    <property type="entry name" value="Reg_factor_effector_dom_sf"/>
</dbReference>
<reference evidence="1 2" key="2">
    <citation type="submission" date="2018-10" db="EMBL/GenBank/DDBJ databases">
        <authorList>
            <consortium name="Pathogen Informatics"/>
        </authorList>
    </citation>
    <scope>NUCLEOTIDE SEQUENCE [LARGE SCALE GENOMIC DNA]</scope>
</reference>
<dbReference type="PANTHER" id="PTHR15949">
    <property type="entry name" value="TESTIS-EXPRESSED PROTEIN 264"/>
    <property type="match status" value="1"/>
</dbReference>
<dbReference type="PANTHER" id="PTHR15949:SF3">
    <property type="entry name" value="TESTIS-EXPRESSED PROTEIN 264"/>
    <property type="match status" value="1"/>
</dbReference>
<reference evidence="3" key="1">
    <citation type="submission" date="2017-02" db="UniProtKB">
        <authorList>
            <consortium name="WormBaseParasite"/>
        </authorList>
    </citation>
    <scope>IDENTIFICATION</scope>
</reference>
<proteinExistence type="predicted"/>
<evidence type="ECO:0000313" key="2">
    <source>
        <dbReference type="Proteomes" id="UP000274131"/>
    </source>
</evidence>
<dbReference type="AlphaFoldDB" id="A0A0N4V7A9"/>
<protein>
    <submittedName>
        <fullName evidence="3">HIRAN domain-containing protein</fullName>
    </submittedName>
</protein>
<accession>A0A0N4V7A9</accession>
<gene>
    <name evidence="1" type="ORF">EVEC_LOCUS5783</name>
</gene>
<evidence type="ECO:0000313" key="3">
    <source>
        <dbReference type="WBParaSite" id="EVEC_0000617201-mRNA-1"/>
    </source>
</evidence>
<dbReference type="GO" id="GO:0061709">
    <property type="term" value="P:reticulophagy"/>
    <property type="evidence" value="ECO:0007669"/>
    <property type="project" value="TreeGrafter"/>
</dbReference>
<dbReference type="GO" id="GO:0005789">
    <property type="term" value="C:endoplasmic reticulum membrane"/>
    <property type="evidence" value="ECO:0007669"/>
    <property type="project" value="TreeGrafter"/>
</dbReference>
<dbReference type="Gene3D" id="3.20.80.10">
    <property type="entry name" value="Regulatory factor, effector binding domain"/>
    <property type="match status" value="1"/>
</dbReference>
<dbReference type="Proteomes" id="UP000274131">
    <property type="component" value="Unassembled WGS sequence"/>
</dbReference>
<dbReference type="GO" id="GO:0005657">
    <property type="term" value="C:replication fork"/>
    <property type="evidence" value="ECO:0007669"/>
    <property type="project" value="TreeGrafter"/>
</dbReference>
<dbReference type="GO" id="GO:0005634">
    <property type="term" value="C:nucleus"/>
    <property type="evidence" value="ECO:0007669"/>
    <property type="project" value="TreeGrafter"/>
</dbReference>
<dbReference type="OrthoDB" id="2140079at2759"/>